<protein>
    <submittedName>
        <fullName evidence="1">Uncharacterized protein</fullName>
    </submittedName>
</protein>
<name>A0A9P0ZE00_CUSEU</name>
<dbReference type="EMBL" id="CAMAPE010000035">
    <property type="protein sequence ID" value="CAH9096797.1"/>
    <property type="molecule type" value="Genomic_DNA"/>
</dbReference>
<accession>A0A9P0ZE00</accession>
<sequence>MNWAVARQNGKSAAGFLLRDHSGAMVAAEGFPLSGSPEGDEEVCLKAICWSQAFGFPDLEMDISDLHKVELDILKLDGWNLCVISAKSNKAAMVVAQLGLMESFTWRMGMQIPTKLLGAITMDLRIGPYID</sequence>
<reference evidence="1" key="1">
    <citation type="submission" date="2022-07" db="EMBL/GenBank/DDBJ databases">
        <authorList>
            <person name="Macas J."/>
            <person name="Novak P."/>
            <person name="Neumann P."/>
        </authorList>
    </citation>
    <scope>NUCLEOTIDE SEQUENCE</scope>
</reference>
<keyword evidence="2" id="KW-1185">Reference proteome</keyword>
<organism evidence="1 2">
    <name type="scientific">Cuscuta europaea</name>
    <name type="common">European dodder</name>
    <dbReference type="NCBI Taxonomy" id="41803"/>
    <lineage>
        <taxon>Eukaryota</taxon>
        <taxon>Viridiplantae</taxon>
        <taxon>Streptophyta</taxon>
        <taxon>Embryophyta</taxon>
        <taxon>Tracheophyta</taxon>
        <taxon>Spermatophyta</taxon>
        <taxon>Magnoliopsida</taxon>
        <taxon>eudicotyledons</taxon>
        <taxon>Gunneridae</taxon>
        <taxon>Pentapetalae</taxon>
        <taxon>asterids</taxon>
        <taxon>lamiids</taxon>
        <taxon>Solanales</taxon>
        <taxon>Convolvulaceae</taxon>
        <taxon>Cuscuteae</taxon>
        <taxon>Cuscuta</taxon>
        <taxon>Cuscuta subgen. Cuscuta</taxon>
    </lineage>
</organism>
<comment type="caution">
    <text evidence="1">The sequence shown here is derived from an EMBL/GenBank/DDBJ whole genome shotgun (WGS) entry which is preliminary data.</text>
</comment>
<gene>
    <name evidence="1" type="ORF">CEURO_LOCUS13562</name>
</gene>
<evidence type="ECO:0000313" key="2">
    <source>
        <dbReference type="Proteomes" id="UP001152484"/>
    </source>
</evidence>
<evidence type="ECO:0000313" key="1">
    <source>
        <dbReference type="EMBL" id="CAH9096797.1"/>
    </source>
</evidence>
<proteinExistence type="predicted"/>
<dbReference type="Proteomes" id="UP001152484">
    <property type="component" value="Unassembled WGS sequence"/>
</dbReference>
<dbReference type="AlphaFoldDB" id="A0A9P0ZE00"/>
<dbReference type="OrthoDB" id="10499178at2759"/>